<dbReference type="SUPFAM" id="SSF46785">
    <property type="entry name" value="Winged helix' DNA-binding domain"/>
    <property type="match status" value="1"/>
</dbReference>
<dbReference type="PANTHER" id="PTHR30126">
    <property type="entry name" value="HTH-TYPE TRANSCRIPTIONAL REGULATOR"/>
    <property type="match status" value="1"/>
</dbReference>
<dbReference type="EMBL" id="AHTH01000004">
    <property type="protein sequence ID" value="EHR42494.1"/>
    <property type="molecule type" value="Genomic_DNA"/>
</dbReference>
<dbReference type="Gene3D" id="3.40.190.290">
    <property type="match status" value="1"/>
</dbReference>
<dbReference type="PRINTS" id="PR00039">
    <property type="entry name" value="HTHLYSR"/>
</dbReference>
<dbReference type="Gene3D" id="1.10.10.10">
    <property type="entry name" value="Winged helix-like DNA-binding domain superfamily/Winged helix DNA-binding domain"/>
    <property type="match status" value="1"/>
</dbReference>
<dbReference type="GO" id="GO:0000976">
    <property type="term" value="F:transcription cis-regulatory region binding"/>
    <property type="evidence" value="ECO:0007669"/>
    <property type="project" value="TreeGrafter"/>
</dbReference>
<dbReference type="PANTHER" id="PTHR30126:SF5">
    <property type="entry name" value="HTH-TYPE TRANSCRIPTIONAL ACTIVATOR CMPR"/>
    <property type="match status" value="1"/>
</dbReference>
<comment type="similarity">
    <text evidence="1">Belongs to the LysR transcriptional regulatory family.</text>
</comment>
<dbReference type="PROSITE" id="PS50931">
    <property type="entry name" value="HTH_LYSR"/>
    <property type="match status" value="1"/>
</dbReference>
<dbReference type="RefSeq" id="WP_008949330.1">
    <property type="nucleotide sequence ID" value="NZ_AHTH01000004.1"/>
</dbReference>
<evidence type="ECO:0000256" key="2">
    <source>
        <dbReference type="ARBA" id="ARBA00023015"/>
    </source>
</evidence>
<evidence type="ECO:0000256" key="1">
    <source>
        <dbReference type="ARBA" id="ARBA00009437"/>
    </source>
</evidence>
<keyword evidence="4" id="KW-0804">Transcription</keyword>
<evidence type="ECO:0000313" key="6">
    <source>
        <dbReference type="EMBL" id="EHR42494.1"/>
    </source>
</evidence>
<protein>
    <submittedName>
        <fullName evidence="6">LysR family transcriptional regulator</fullName>
    </submittedName>
</protein>
<sequence length="319" mass="35734">MDARHLSFRLLQVFRQVAESGNITAASRLLHLTQPTVSLQLKKLSEIIGEPLFDYQQQRLQLTASGELLYQAVLDIDERLSEFNQQLHQQRRGDAGTISLAVVNTAQYLLPQLLADFSRDYPRVVINLQIGNRAHILNRFAQQQDHLYLFSHPPGGENVKAKAVVANPLYLVAPPGHWASRQSGLSFGMLQEERFILREPGSATRMTFDSWLSSQATEIKYSMQMESNEAIRLSVMAGLGVALLSAHTLQGQQHLLSVLEVSGFPLLSHWYLVRHSNKRLPQAAVKLGSFIEQQLALWQDPLQAERNARPGSQNPATTG</sequence>
<evidence type="ECO:0000313" key="7">
    <source>
        <dbReference type="Proteomes" id="UP000012046"/>
    </source>
</evidence>
<accession>H3ZAE0</accession>
<keyword evidence="2" id="KW-0805">Transcription regulation</keyword>
<dbReference type="Pfam" id="PF03466">
    <property type="entry name" value="LysR_substrate"/>
    <property type="match status" value="1"/>
</dbReference>
<feature type="domain" description="HTH lysR-type" evidence="5">
    <location>
        <begin position="6"/>
        <end position="63"/>
    </location>
</feature>
<dbReference type="eggNOG" id="COG0583">
    <property type="taxonomic scope" value="Bacteria"/>
</dbReference>
<dbReference type="InterPro" id="IPR036390">
    <property type="entry name" value="WH_DNA-bd_sf"/>
</dbReference>
<dbReference type="Proteomes" id="UP000012046">
    <property type="component" value="Unassembled WGS sequence"/>
</dbReference>
<dbReference type="Pfam" id="PF00126">
    <property type="entry name" value="HTH_1"/>
    <property type="match status" value="1"/>
</dbReference>
<comment type="caution">
    <text evidence="6">The sequence shown here is derived from an EMBL/GenBank/DDBJ whole genome shotgun (WGS) entry which is preliminary data.</text>
</comment>
<evidence type="ECO:0000256" key="3">
    <source>
        <dbReference type="ARBA" id="ARBA00023125"/>
    </source>
</evidence>
<dbReference type="STRING" id="1129374.AJE_01394"/>
<dbReference type="AlphaFoldDB" id="H3ZAE0"/>
<gene>
    <name evidence="6" type="ORF">AJE_01394</name>
</gene>
<evidence type="ECO:0000259" key="5">
    <source>
        <dbReference type="PROSITE" id="PS50931"/>
    </source>
</evidence>
<keyword evidence="3" id="KW-0238">DNA-binding</keyword>
<dbReference type="SUPFAM" id="SSF53850">
    <property type="entry name" value="Periplasmic binding protein-like II"/>
    <property type="match status" value="1"/>
</dbReference>
<reference evidence="6 7" key="1">
    <citation type="journal article" date="2012" name="J. Bacteriol.">
        <title>Genome Sequence of Extracellular-Protease-Producing Alishewanella jeotgali Isolated from Traditional Korean Fermented Seafood.</title>
        <authorList>
            <person name="Jung J."/>
            <person name="Chun J."/>
            <person name="Park W."/>
        </authorList>
    </citation>
    <scope>NUCLEOTIDE SEQUENCE [LARGE SCALE GENOMIC DNA]</scope>
    <source>
        <strain evidence="6 7">KCTC 22429</strain>
    </source>
</reference>
<dbReference type="InterPro" id="IPR005119">
    <property type="entry name" value="LysR_subst-bd"/>
</dbReference>
<organism evidence="6 7">
    <name type="scientific">Alishewanella jeotgali KCTC 22429</name>
    <dbReference type="NCBI Taxonomy" id="1129374"/>
    <lineage>
        <taxon>Bacteria</taxon>
        <taxon>Pseudomonadati</taxon>
        <taxon>Pseudomonadota</taxon>
        <taxon>Gammaproteobacteria</taxon>
        <taxon>Alteromonadales</taxon>
        <taxon>Alteromonadaceae</taxon>
        <taxon>Alishewanella</taxon>
    </lineage>
</organism>
<dbReference type="InterPro" id="IPR036388">
    <property type="entry name" value="WH-like_DNA-bd_sf"/>
</dbReference>
<dbReference type="InterPro" id="IPR000847">
    <property type="entry name" value="LysR_HTH_N"/>
</dbReference>
<proteinExistence type="inferred from homology"/>
<evidence type="ECO:0000256" key="4">
    <source>
        <dbReference type="ARBA" id="ARBA00023163"/>
    </source>
</evidence>
<name>H3ZAE0_9ALTE</name>
<keyword evidence="7" id="KW-1185">Reference proteome</keyword>
<dbReference type="GO" id="GO:0003700">
    <property type="term" value="F:DNA-binding transcription factor activity"/>
    <property type="evidence" value="ECO:0007669"/>
    <property type="project" value="InterPro"/>
</dbReference>